<feature type="transmembrane region" description="Helical" evidence="1">
    <location>
        <begin position="12"/>
        <end position="31"/>
    </location>
</feature>
<accession>A0A0F9DII9</accession>
<protein>
    <submittedName>
        <fullName evidence="2">Uncharacterized protein</fullName>
    </submittedName>
</protein>
<dbReference type="EMBL" id="LAZR01039216">
    <property type="protein sequence ID" value="KKL17546.1"/>
    <property type="molecule type" value="Genomic_DNA"/>
</dbReference>
<keyword evidence="1" id="KW-0472">Membrane</keyword>
<reference evidence="2" key="1">
    <citation type="journal article" date="2015" name="Nature">
        <title>Complex archaea that bridge the gap between prokaryotes and eukaryotes.</title>
        <authorList>
            <person name="Spang A."/>
            <person name="Saw J.H."/>
            <person name="Jorgensen S.L."/>
            <person name="Zaremba-Niedzwiedzka K."/>
            <person name="Martijn J."/>
            <person name="Lind A.E."/>
            <person name="van Eijk R."/>
            <person name="Schleper C."/>
            <person name="Guy L."/>
            <person name="Ettema T.J."/>
        </authorList>
    </citation>
    <scope>NUCLEOTIDE SEQUENCE</scope>
</reference>
<name>A0A0F9DII9_9ZZZZ</name>
<comment type="caution">
    <text evidence="2">The sequence shown here is derived from an EMBL/GenBank/DDBJ whole genome shotgun (WGS) entry which is preliminary data.</text>
</comment>
<dbReference type="AlphaFoldDB" id="A0A0F9DII9"/>
<keyword evidence="1" id="KW-1133">Transmembrane helix</keyword>
<proteinExistence type="predicted"/>
<evidence type="ECO:0000313" key="2">
    <source>
        <dbReference type="EMBL" id="KKL17546.1"/>
    </source>
</evidence>
<organism evidence="2">
    <name type="scientific">marine sediment metagenome</name>
    <dbReference type="NCBI Taxonomy" id="412755"/>
    <lineage>
        <taxon>unclassified sequences</taxon>
        <taxon>metagenomes</taxon>
        <taxon>ecological metagenomes</taxon>
    </lineage>
</organism>
<gene>
    <name evidence="2" type="ORF">LCGC14_2484450</name>
</gene>
<evidence type="ECO:0000256" key="1">
    <source>
        <dbReference type="SAM" id="Phobius"/>
    </source>
</evidence>
<sequence length="73" mass="8342">MMYKELYGSLGFALFATAISALVFLAGYWSGCSDVEAAYRNRAVERGHAEWIIPDNPRDKNGWRWIEPEEEGE</sequence>
<keyword evidence="1" id="KW-0812">Transmembrane</keyword>